<feature type="transmembrane region" description="Helical" evidence="1">
    <location>
        <begin position="50"/>
        <end position="67"/>
    </location>
</feature>
<accession>X6P205</accession>
<evidence type="ECO:0000313" key="2">
    <source>
        <dbReference type="EMBL" id="ETO32168.1"/>
    </source>
</evidence>
<keyword evidence="3" id="KW-1185">Reference proteome</keyword>
<keyword evidence="1" id="KW-0812">Transmembrane</keyword>
<gene>
    <name evidence="2" type="ORF">RFI_04950</name>
</gene>
<keyword evidence="1" id="KW-1133">Transmembrane helix</keyword>
<dbReference type="Proteomes" id="UP000023152">
    <property type="component" value="Unassembled WGS sequence"/>
</dbReference>
<comment type="caution">
    <text evidence="2">The sequence shown here is derived from an EMBL/GenBank/DDBJ whole genome shotgun (WGS) entry which is preliminary data.</text>
</comment>
<keyword evidence="1" id="KW-0472">Membrane</keyword>
<protein>
    <submittedName>
        <fullName evidence="2">Uncharacterized protein</fullName>
    </submittedName>
</protein>
<dbReference type="AlphaFoldDB" id="X6P205"/>
<sequence length="137" mass="16666">MGGGYGVTKNFGHELKLEAWEMFNYSTRIFFNGFLPFVNIKKIKIKIKKMFGWLWTLVLWIFGMIYFFVKLIIFLVVVLLLLLWRYQGLILYQRHAPDKKRQIVYNQLDMLKNPSCYRMQYDDFYILTKDKVEKKKK</sequence>
<name>X6P205_RETFI</name>
<evidence type="ECO:0000256" key="1">
    <source>
        <dbReference type="SAM" id="Phobius"/>
    </source>
</evidence>
<proteinExistence type="predicted"/>
<dbReference type="EMBL" id="ASPP01004434">
    <property type="protein sequence ID" value="ETO32168.1"/>
    <property type="molecule type" value="Genomic_DNA"/>
</dbReference>
<organism evidence="2 3">
    <name type="scientific">Reticulomyxa filosa</name>
    <dbReference type="NCBI Taxonomy" id="46433"/>
    <lineage>
        <taxon>Eukaryota</taxon>
        <taxon>Sar</taxon>
        <taxon>Rhizaria</taxon>
        <taxon>Retaria</taxon>
        <taxon>Foraminifera</taxon>
        <taxon>Monothalamids</taxon>
        <taxon>Reticulomyxidae</taxon>
        <taxon>Reticulomyxa</taxon>
    </lineage>
</organism>
<reference evidence="2 3" key="1">
    <citation type="journal article" date="2013" name="Curr. Biol.">
        <title>The Genome of the Foraminiferan Reticulomyxa filosa.</title>
        <authorList>
            <person name="Glockner G."/>
            <person name="Hulsmann N."/>
            <person name="Schleicher M."/>
            <person name="Noegel A.A."/>
            <person name="Eichinger L."/>
            <person name="Gallinger C."/>
            <person name="Pawlowski J."/>
            <person name="Sierra R."/>
            <person name="Euteneuer U."/>
            <person name="Pillet L."/>
            <person name="Moustafa A."/>
            <person name="Platzer M."/>
            <person name="Groth M."/>
            <person name="Szafranski K."/>
            <person name="Schliwa M."/>
        </authorList>
    </citation>
    <scope>NUCLEOTIDE SEQUENCE [LARGE SCALE GENOMIC DNA]</scope>
</reference>
<evidence type="ECO:0000313" key="3">
    <source>
        <dbReference type="Proteomes" id="UP000023152"/>
    </source>
</evidence>